<dbReference type="InterPro" id="IPR000690">
    <property type="entry name" value="Matrin/U1-C_Znf_C2H2"/>
</dbReference>
<evidence type="ECO:0000313" key="8">
    <source>
        <dbReference type="Proteomes" id="UP000221080"/>
    </source>
</evidence>
<dbReference type="InterPro" id="IPR003604">
    <property type="entry name" value="Matrin/U1-like-C_Znf_C2H2"/>
</dbReference>
<evidence type="ECO:0000256" key="2">
    <source>
        <dbReference type="ARBA" id="ARBA00022723"/>
    </source>
</evidence>
<feature type="compositionally biased region" description="Polar residues" evidence="6">
    <location>
        <begin position="117"/>
        <end position="133"/>
    </location>
</feature>
<dbReference type="SMART" id="SM00451">
    <property type="entry name" value="ZnF_U1"/>
    <property type="match status" value="3"/>
</dbReference>
<protein>
    <submittedName>
        <fullName evidence="9 10">Matrin-3</fullName>
    </submittedName>
</protein>
<dbReference type="InterPro" id="IPR012677">
    <property type="entry name" value="Nucleotide-bd_a/b_plait_sf"/>
</dbReference>
<dbReference type="RefSeq" id="XP_017329523.1">
    <property type="nucleotide sequence ID" value="XM_017474034.3"/>
</dbReference>
<keyword evidence="5" id="KW-0539">Nucleus</keyword>
<keyword evidence="4" id="KW-0862">Zinc</keyword>
<evidence type="ECO:0000256" key="3">
    <source>
        <dbReference type="ARBA" id="ARBA00022771"/>
    </source>
</evidence>
<dbReference type="GO" id="GO:0005634">
    <property type="term" value="C:nucleus"/>
    <property type="evidence" value="ECO:0007669"/>
    <property type="project" value="UniProtKB-SubCell"/>
</dbReference>
<dbReference type="SUPFAM" id="SSF54928">
    <property type="entry name" value="RNA-binding domain, RBD"/>
    <property type="match status" value="1"/>
</dbReference>
<evidence type="ECO:0000256" key="4">
    <source>
        <dbReference type="ARBA" id="ARBA00022833"/>
    </source>
</evidence>
<evidence type="ECO:0000256" key="1">
    <source>
        <dbReference type="ARBA" id="ARBA00004123"/>
    </source>
</evidence>
<feature type="compositionally biased region" description="Basic and acidic residues" evidence="6">
    <location>
        <begin position="915"/>
        <end position="929"/>
    </location>
</feature>
<feature type="compositionally biased region" description="Basic residues" evidence="6">
    <location>
        <begin position="506"/>
        <end position="522"/>
    </location>
</feature>
<feature type="compositionally biased region" description="Low complexity" evidence="6">
    <location>
        <begin position="945"/>
        <end position="954"/>
    </location>
</feature>
<feature type="domain" description="Matrin-type" evidence="7">
    <location>
        <begin position="1001"/>
        <end position="1032"/>
    </location>
</feature>
<keyword evidence="2" id="KW-0479">Metal-binding</keyword>
<feature type="compositionally biased region" description="Low complexity" evidence="6">
    <location>
        <begin position="574"/>
        <end position="588"/>
    </location>
</feature>
<feature type="compositionally biased region" description="Polar residues" evidence="6">
    <location>
        <begin position="674"/>
        <end position="685"/>
    </location>
</feature>
<reference evidence="9 10" key="2">
    <citation type="submission" date="2025-04" db="UniProtKB">
        <authorList>
            <consortium name="RefSeq"/>
        </authorList>
    </citation>
    <scope>IDENTIFICATION</scope>
    <source>
        <tissue evidence="9 10">Blood</tissue>
    </source>
</reference>
<keyword evidence="3" id="KW-0863">Zinc-finger</keyword>
<feature type="region of interest" description="Disordered" evidence="6">
    <location>
        <begin position="826"/>
        <end position="985"/>
    </location>
</feature>
<dbReference type="PROSITE" id="PS50171">
    <property type="entry name" value="ZF_MATRIN"/>
    <property type="match status" value="1"/>
</dbReference>
<evidence type="ECO:0000313" key="9">
    <source>
        <dbReference type="RefSeq" id="XP_017329523.1"/>
    </source>
</evidence>
<dbReference type="RefSeq" id="XP_053538363.1">
    <property type="nucleotide sequence ID" value="XM_053682388.1"/>
</dbReference>
<feature type="region of interest" description="Disordered" evidence="6">
    <location>
        <begin position="1"/>
        <end position="44"/>
    </location>
</feature>
<sequence length="1048" mass="118030">MSQKYPYTNTGDDFLSHQDMYPDSYQRQSNTYRPSVRSSSQEQNCSTISRRTIDSPVNLPGQALSFLHSCGLESSDIAHLAELPEHLFTVETLSEMLLQIKERKLSSTSSSRPSTSQPLDDTSTRAWEGSSHTKPVEYPIDRPAHPVYPLPPEQVQTWQDRWGNPRRRSSLSTNSAPDYIVSKDTGPYSNTTESPEASSRTFVDFGPRPLLSLRLEPPVIVPTRKEASDYNCKIPPAFPHVCCLCDVSIRSTKEWFFHVRGSEHAKGQRELVKKYPKWAQTAESARRNESAKVYKVPTRTEASDFNGTVPPVFPYLCALCNITVFSEKDWSVHITGGQHAQSQLDLMGKYPEWDGTVQSSRRNDGDASTDIRDGSSKEITSAMKRSQAKDELSSRVVSFTPLPVGEGITAELTAIAKRFGSVKKSLFLPNRGFVEMICLADAKKLVEHYSANQLKLKGKLIQVTFSGEYNSLREAEVNDETQSRRSHTHRRSSPGRHSIQRDSPSPRRRRSSERTHYSPKRRYSSERTRSSPKRRCSSERTHSSPKRRRSSERTYSSKSCHVKEREGSRKSMERSSTSSSSCCFSSSMVKDEATQSSADTEEKRIVSNSYVKSMGSDGDLEGIEVIADDGEELVHDINDYESTTSVKENLPSEPMDITNVHTEEKVKTGKYSPNADTSETLNSLKEGQKFEEHEDQELNEEEHDFPKSLENYVTLDEFMEENFSDFQESDEPKPSIPKTEQSIKESESPTKKSTSKTTAEPNTSENLDAVDQPKEEHDTERVTDYLKGFVEVVLASDADRVTADSKTQDIVLPSNVLMIKVSEKYCHLPEEGHRPPTAEDKRPAKREHTEEREESQSSSSAKTTSVKEEEPPSKKAKEERPREEKALSVLQDEKEEVAVKAEPSVCVAEVNNMYTEEHNTDTTETKNMELKPPMAQSDIDVPLTESSSVASSADVSEKSHEPTETPTPPTESVENPETTVDVLGPYDPNVPVGVEFVKMGYYCRVCFHFYSNEDTAKKVHCSSQAHYEKLKKHLEKEKAKAQSNCEKN</sequence>
<feature type="compositionally biased region" description="Basic and acidic residues" evidence="6">
    <location>
        <begin position="561"/>
        <end position="573"/>
    </location>
</feature>
<organism evidence="8 10">
    <name type="scientific">Ictalurus punctatus</name>
    <name type="common">Channel catfish</name>
    <name type="synonym">Silurus punctatus</name>
    <dbReference type="NCBI Taxonomy" id="7998"/>
    <lineage>
        <taxon>Eukaryota</taxon>
        <taxon>Metazoa</taxon>
        <taxon>Chordata</taxon>
        <taxon>Craniata</taxon>
        <taxon>Vertebrata</taxon>
        <taxon>Euteleostomi</taxon>
        <taxon>Actinopterygii</taxon>
        <taxon>Neopterygii</taxon>
        <taxon>Teleostei</taxon>
        <taxon>Ostariophysi</taxon>
        <taxon>Siluriformes</taxon>
        <taxon>Ictaluridae</taxon>
        <taxon>Ictalurus</taxon>
    </lineage>
</organism>
<comment type="subcellular location">
    <subcellularLocation>
        <location evidence="1">Nucleus</location>
    </subcellularLocation>
</comment>
<feature type="compositionally biased region" description="Basic and acidic residues" evidence="6">
    <location>
        <begin position="826"/>
        <end position="855"/>
    </location>
</feature>
<reference evidence="8" key="1">
    <citation type="journal article" date="2016" name="Nat. Commun.">
        <title>The channel catfish genome sequence provides insights into the evolution of scale formation in teleosts.</title>
        <authorList>
            <person name="Liu Z."/>
            <person name="Liu S."/>
            <person name="Yao J."/>
            <person name="Bao L."/>
            <person name="Zhang J."/>
            <person name="Li Y."/>
            <person name="Jiang C."/>
            <person name="Sun L."/>
            <person name="Wang R."/>
            <person name="Zhang Y."/>
            <person name="Zhou T."/>
            <person name="Zeng Q."/>
            <person name="Fu Q."/>
            <person name="Gao S."/>
            <person name="Li N."/>
            <person name="Koren S."/>
            <person name="Jiang Y."/>
            <person name="Zimin A."/>
            <person name="Xu P."/>
            <person name="Phillippy A.M."/>
            <person name="Geng X."/>
            <person name="Song L."/>
            <person name="Sun F."/>
            <person name="Li C."/>
            <person name="Wang X."/>
            <person name="Chen A."/>
            <person name="Jin Y."/>
            <person name="Yuan Z."/>
            <person name="Yang Y."/>
            <person name="Tan S."/>
            <person name="Peatman E."/>
            <person name="Lu J."/>
            <person name="Qin Z."/>
            <person name="Dunham R."/>
            <person name="Li Z."/>
            <person name="Sonstegard T."/>
            <person name="Feng J."/>
            <person name="Danzmann R.G."/>
            <person name="Schroeder S."/>
            <person name="Scheffler B."/>
            <person name="Duke M.V."/>
            <person name="Ballard L."/>
            <person name="Kucuktas H."/>
            <person name="Kaltenboeck L."/>
            <person name="Liu H."/>
            <person name="Armbruster J."/>
            <person name="Xie Y."/>
            <person name="Kirby M.L."/>
            <person name="Tian Y."/>
            <person name="Flanagan M.E."/>
            <person name="Mu W."/>
            <person name="Waldbieser G.C."/>
        </authorList>
    </citation>
    <scope>NUCLEOTIDE SEQUENCE [LARGE SCALE GENOMIC DNA]</scope>
    <source>
        <strain evidence="8">SDA103</strain>
    </source>
</reference>
<dbReference type="GeneID" id="108268817"/>
<evidence type="ECO:0000256" key="5">
    <source>
        <dbReference type="ARBA" id="ARBA00023242"/>
    </source>
</evidence>
<proteinExistence type="predicted"/>
<dbReference type="GO" id="GO:0003676">
    <property type="term" value="F:nucleic acid binding"/>
    <property type="evidence" value="ECO:0007669"/>
    <property type="project" value="InterPro"/>
</dbReference>
<dbReference type="AlphaFoldDB" id="A0A2D0RHZ4"/>
<feature type="compositionally biased region" description="Polar residues" evidence="6">
    <location>
        <begin position="187"/>
        <end position="201"/>
    </location>
</feature>
<feature type="compositionally biased region" description="Low complexity" evidence="6">
    <location>
        <begin position="970"/>
        <end position="979"/>
    </location>
</feature>
<evidence type="ECO:0000313" key="10">
    <source>
        <dbReference type="RefSeq" id="XP_017329524.1"/>
    </source>
</evidence>
<feature type="compositionally biased region" description="Basic and acidic residues" evidence="6">
    <location>
        <begin position="741"/>
        <end position="750"/>
    </location>
</feature>
<dbReference type="GO" id="GO:0008270">
    <property type="term" value="F:zinc ion binding"/>
    <property type="evidence" value="ECO:0007669"/>
    <property type="project" value="UniProtKB-KW"/>
</dbReference>
<dbReference type="OrthoDB" id="10072641at2759"/>
<feature type="compositionally biased region" description="Polar residues" evidence="6">
    <location>
        <begin position="1"/>
        <end position="11"/>
    </location>
</feature>
<evidence type="ECO:0000259" key="7">
    <source>
        <dbReference type="PROSITE" id="PS50171"/>
    </source>
</evidence>
<evidence type="ECO:0000256" key="6">
    <source>
        <dbReference type="SAM" id="MobiDB-lite"/>
    </source>
</evidence>
<keyword evidence="8" id="KW-1185">Reference proteome</keyword>
<feature type="region of interest" description="Disordered" evidence="6">
    <location>
        <begin position="475"/>
        <end position="603"/>
    </location>
</feature>
<dbReference type="Proteomes" id="UP000221080">
    <property type="component" value="Chromosome 8"/>
</dbReference>
<dbReference type="Gene3D" id="3.30.70.330">
    <property type="match status" value="1"/>
</dbReference>
<feature type="compositionally biased region" description="Acidic residues" evidence="6">
    <location>
        <begin position="717"/>
        <end position="729"/>
    </location>
</feature>
<feature type="compositionally biased region" description="Basic and acidic residues" evidence="6">
    <location>
        <begin position="771"/>
        <end position="782"/>
    </location>
</feature>
<feature type="compositionally biased region" description="Basic residues" evidence="6">
    <location>
        <begin position="484"/>
        <end position="494"/>
    </location>
</feature>
<feature type="compositionally biased region" description="Low complexity" evidence="6">
    <location>
        <begin position="106"/>
        <end position="116"/>
    </location>
</feature>
<evidence type="ECO:0000313" key="11">
    <source>
        <dbReference type="RefSeq" id="XP_053538363.1"/>
    </source>
</evidence>
<name>A0A2D0RHZ4_ICTPU</name>
<feature type="region of interest" description="Disordered" evidence="6">
    <location>
        <begin position="103"/>
        <end position="142"/>
    </location>
</feature>
<accession>A0A2D0RHZ4</accession>
<feature type="region of interest" description="Disordered" evidence="6">
    <location>
        <begin position="163"/>
        <end position="201"/>
    </location>
</feature>
<feature type="compositionally biased region" description="Basic and acidic residues" evidence="6">
    <location>
        <begin position="361"/>
        <end position="376"/>
    </location>
</feature>
<feature type="compositionally biased region" description="Polar residues" evidence="6">
    <location>
        <begin position="25"/>
        <end position="44"/>
    </location>
</feature>
<dbReference type="KEGG" id="ipu:108268817"/>
<feature type="region of interest" description="Disordered" evidence="6">
    <location>
        <begin position="355"/>
        <end position="379"/>
    </location>
</feature>
<gene>
    <name evidence="9 10 11" type="primary">LOC108268817</name>
</gene>
<feature type="compositionally biased region" description="Basic and acidic residues" evidence="6">
    <location>
        <begin position="865"/>
        <end position="886"/>
    </location>
</feature>
<feature type="region of interest" description="Disordered" evidence="6">
    <location>
        <begin position="648"/>
        <end position="782"/>
    </location>
</feature>
<feature type="compositionally biased region" description="Acidic residues" evidence="6">
    <location>
        <begin position="693"/>
        <end position="703"/>
    </location>
</feature>
<dbReference type="InterPro" id="IPR035979">
    <property type="entry name" value="RBD_domain_sf"/>
</dbReference>
<dbReference type="RefSeq" id="XP_017329524.1">
    <property type="nucleotide sequence ID" value="XM_017474035.3"/>
</dbReference>